<dbReference type="EMBL" id="HACA01002520">
    <property type="protein sequence ID" value="CDW19881.1"/>
    <property type="molecule type" value="Transcribed_RNA"/>
</dbReference>
<name>A0A0K2T389_LEPSM</name>
<evidence type="ECO:0000313" key="1">
    <source>
        <dbReference type="EMBL" id="CDW19881.1"/>
    </source>
</evidence>
<sequence length="86" mass="10571">MKLRAEMLYPLILNYVSNHLSLTSRILPGDWIYLLKFQSLEHFFLKRCLDIPEERHMLVPEFHQNEEWVTLLNTDLYTRYDFHFNL</sequence>
<dbReference type="AlphaFoldDB" id="A0A0K2T389"/>
<reference evidence="1" key="1">
    <citation type="submission" date="2014-05" db="EMBL/GenBank/DDBJ databases">
        <authorList>
            <person name="Chronopoulou M."/>
        </authorList>
    </citation>
    <scope>NUCLEOTIDE SEQUENCE</scope>
    <source>
        <tissue evidence="1">Whole organism</tissue>
    </source>
</reference>
<protein>
    <submittedName>
        <fullName evidence="1">Uncharacterized protein</fullName>
    </submittedName>
</protein>
<organism evidence="1">
    <name type="scientific">Lepeophtheirus salmonis</name>
    <name type="common">Salmon louse</name>
    <name type="synonym">Caligus salmonis</name>
    <dbReference type="NCBI Taxonomy" id="72036"/>
    <lineage>
        <taxon>Eukaryota</taxon>
        <taxon>Metazoa</taxon>
        <taxon>Ecdysozoa</taxon>
        <taxon>Arthropoda</taxon>
        <taxon>Crustacea</taxon>
        <taxon>Multicrustacea</taxon>
        <taxon>Hexanauplia</taxon>
        <taxon>Copepoda</taxon>
        <taxon>Siphonostomatoida</taxon>
        <taxon>Caligidae</taxon>
        <taxon>Lepeophtheirus</taxon>
    </lineage>
</organism>
<proteinExistence type="predicted"/>
<accession>A0A0K2T389</accession>